<evidence type="ECO:0000313" key="4">
    <source>
        <dbReference type="Proteomes" id="UP000185598"/>
    </source>
</evidence>
<dbReference type="Proteomes" id="UP000185598">
    <property type="component" value="Unassembled WGS sequence"/>
</dbReference>
<evidence type="ECO:0000313" key="2">
    <source>
        <dbReference type="EMBL" id="MBB4006136.1"/>
    </source>
</evidence>
<gene>
    <name evidence="3" type="ORF">BJF91_18760</name>
    <name evidence="2" type="ORF">GGQ71_000372</name>
</gene>
<keyword evidence="4" id="KW-1185">Reference proteome</keyword>
<dbReference type="RefSeq" id="WP_075614923.1">
    <property type="nucleotide sequence ID" value="NZ_JACIED010000001.1"/>
</dbReference>
<accession>A0A1Q9A3M9</accession>
<dbReference type="EMBL" id="MKIN01000022">
    <property type="protein sequence ID" value="OLP49132.1"/>
    <property type="molecule type" value="Genomic_DNA"/>
</dbReference>
<reference evidence="2 5" key="2">
    <citation type="submission" date="2020-08" db="EMBL/GenBank/DDBJ databases">
        <title>Genomic Encyclopedia of Type Strains, Phase IV (KMG-IV): sequencing the most valuable type-strain genomes for metagenomic binning, comparative biology and taxonomic classification.</title>
        <authorList>
            <person name="Goeker M."/>
        </authorList>
    </citation>
    <scope>NUCLEOTIDE SEQUENCE [LARGE SCALE GENOMIC DNA]</scope>
    <source>
        <strain evidence="2 5">DSM 100021</strain>
    </source>
</reference>
<reference evidence="3 4" key="1">
    <citation type="submission" date="2016-09" db="EMBL/GenBank/DDBJ databases">
        <title>Rhizobium oryziradicis sp. nov., isolated from the root of rice.</title>
        <authorList>
            <person name="Zhao J."/>
            <person name="Zhang X."/>
        </authorList>
    </citation>
    <scope>NUCLEOTIDE SEQUENCE [LARGE SCALE GENOMIC DNA]</scope>
    <source>
        <strain evidence="3 4">14971</strain>
    </source>
</reference>
<proteinExistence type="predicted"/>
<name>A0A1Q9A3M9_9HYPH</name>
<sequence>MKMQISVLLAATMLALSLPAAGNATALPEILFGKRYNDGVSVEQVSQHPPGHGSDLPVSVKYALRPAIQAAQAEVNADPKLREALQARGLRVKNVIKVETAANGGKIIWVK</sequence>
<dbReference type="OrthoDB" id="8401399at2"/>
<feature type="chain" id="PRO_5044564286" evidence="1">
    <location>
        <begin position="27"/>
        <end position="111"/>
    </location>
</feature>
<feature type="signal peptide" evidence="1">
    <location>
        <begin position="1"/>
        <end position="26"/>
    </location>
</feature>
<dbReference type="AlphaFoldDB" id="A0A1Q9A3M9"/>
<comment type="caution">
    <text evidence="3">The sequence shown here is derived from an EMBL/GenBank/DDBJ whole genome shotgun (WGS) entry which is preliminary data.</text>
</comment>
<dbReference type="Proteomes" id="UP000544107">
    <property type="component" value="Unassembled WGS sequence"/>
</dbReference>
<evidence type="ECO:0000256" key="1">
    <source>
        <dbReference type="SAM" id="SignalP"/>
    </source>
</evidence>
<dbReference type="EMBL" id="JACIED010000001">
    <property type="protein sequence ID" value="MBB4006136.1"/>
    <property type="molecule type" value="Genomic_DNA"/>
</dbReference>
<organism evidence="3 4">
    <name type="scientific">Allorhizobium taibaishanense</name>
    <dbReference type="NCBI Taxonomy" id="887144"/>
    <lineage>
        <taxon>Bacteria</taxon>
        <taxon>Pseudomonadati</taxon>
        <taxon>Pseudomonadota</taxon>
        <taxon>Alphaproteobacteria</taxon>
        <taxon>Hyphomicrobiales</taxon>
        <taxon>Rhizobiaceae</taxon>
        <taxon>Rhizobium/Agrobacterium group</taxon>
        <taxon>Allorhizobium</taxon>
    </lineage>
</organism>
<evidence type="ECO:0000313" key="3">
    <source>
        <dbReference type="EMBL" id="OLP49132.1"/>
    </source>
</evidence>
<protein>
    <submittedName>
        <fullName evidence="3">Uncharacterized protein</fullName>
    </submittedName>
</protein>
<keyword evidence="1" id="KW-0732">Signal</keyword>
<evidence type="ECO:0000313" key="5">
    <source>
        <dbReference type="Proteomes" id="UP000544107"/>
    </source>
</evidence>